<organism evidence="1 2">
    <name type="scientific">Giardia duodenalis assemblage B</name>
    <dbReference type="NCBI Taxonomy" id="1394984"/>
    <lineage>
        <taxon>Eukaryota</taxon>
        <taxon>Metamonada</taxon>
        <taxon>Diplomonadida</taxon>
        <taxon>Hexamitidae</taxon>
        <taxon>Giardiinae</taxon>
        <taxon>Giardia</taxon>
    </lineage>
</organism>
<dbReference type="EMBL" id="JXTI01000212">
    <property type="protein sequence ID" value="KWX11311.1"/>
    <property type="molecule type" value="Genomic_DNA"/>
</dbReference>
<evidence type="ECO:0000313" key="1">
    <source>
        <dbReference type="EMBL" id="KWX11311.1"/>
    </source>
</evidence>
<dbReference type="Proteomes" id="UP000070089">
    <property type="component" value="Unassembled WGS sequence"/>
</dbReference>
<proteinExistence type="predicted"/>
<sequence>MFCTDLSVGIAEGIRIPPRHLQHKVTMVSVAALLLRTASNARGSGILTHISTEAKTFCIPLSQCWRCVGLPDRACTFWQRHGRACRGCDGTRAASLLAATRWLSERAVCRPLSLAVERPPPAPLTTSLSLARTIVPV</sequence>
<dbReference type="AlphaFoldDB" id="A0A132NMT3"/>
<comment type="caution">
    <text evidence="1">The sequence shown here is derived from an EMBL/GenBank/DDBJ whole genome shotgun (WGS) entry which is preliminary data.</text>
</comment>
<evidence type="ECO:0000313" key="2">
    <source>
        <dbReference type="Proteomes" id="UP000070089"/>
    </source>
</evidence>
<accession>A0A132NMT3</accession>
<dbReference type="VEuPathDB" id="GiardiaDB:QR46_4733"/>
<protein>
    <submittedName>
        <fullName evidence="1">Flavohemoprotein</fullName>
    </submittedName>
</protein>
<name>A0A132NMT3_GIAIN</name>
<reference evidence="1 2" key="1">
    <citation type="journal article" date="2015" name="Mol. Biochem. Parasitol.">
        <title>Identification of polymorphic genes for use in assemblage B genotyping assays through comparative genomics of multiple assemblage B Giardia duodenalis isolates.</title>
        <authorList>
            <person name="Wielinga C."/>
            <person name="Thompson R.C."/>
            <person name="Monis P."/>
            <person name="Ryan U."/>
        </authorList>
    </citation>
    <scope>NUCLEOTIDE SEQUENCE [LARGE SCALE GENOMIC DNA]</scope>
    <source>
        <strain evidence="1 2">BAH15c1</strain>
    </source>
</reference>
<gene>
    <name evidence="1" type="ORF">QR46_4733</name>
</gene>